<gene>
    <name evidence="2" type="ORF">PV09_01991</name>
</gene>
<dbReference type="GeneID" id="27309964"/>
<proteinExistence type="predicted"/>
<evidence type="ECO:0000313" key="3">
    <source>
        <dbReference type="Proteomes" id="UP000053259"/>
    </source>
</evidence>
<dbReference type="AlphaFoldDB" id="A0A0D1XWH6"/>
<feature type="region of interest" description="Disordered" evidence="1">
    <location>
        <begin position="25"/>
        <end position="64"/>
    </location>
</feature>
<evidence type="ECO:0000313" key="2">
    <source>
        <dbReference type="EMBL" id="KIW07116.1"/>
    </source>
</evidence>
<dbReference type="CDD" id="cd23703">
    <property type="entry name" value="mS26_PET12"/>
    <property type="match status" value="1"/>
</dbReference>
<evidence type="ECO:0000256" key="1">
    <source>
        <dbReference type="SAM" id="MobiDB-lite"/>
    </source>
</evidence>
<dbReference type="OrthoDB" id="5223508at2759"/>
<dbReference type="VEuPathDB" id="FungiDB:PV09_01991"/>
<dbReference type="RefSeq" id="XP_016216985.1">
    <property type="nucleotide sequence ID" value="XM_016354969.1"/>
</dbReference>
<protein>
    <submittedName>
        <fullName evidence="2">Uncharacterized protein</fullName>
    </submittedName>
</protein>
<dbReference type="InterPro" id="IPR058940">
    <property type="entry name" value="mS26_fungi"/>
</dbReference>
<dbReference type="InParanoid" id="A0A0D1XWH6"/>
<feature type="region of interest" description="Disordered" evidence="1">
    <location>
        <begin position="79"/>
        <end position="98"/>
    </location>
</feature>
<dbReference type="STRING" id="253628.A0A0D1XWH6"/>
<reference evidence="2 3" key="1">
    <citation type="submission" date="2015-01" db="EMBL/GenBank/DDBJ databases">
        <title>The Genome Sequence of Ochroconis gallopava CBS43764.</title>
        <authorList>
            <consortium name="The Broad Institute Genomics Platform"/>
            <person name="Cuomo C."/>
            <person name="de Hoog S."/>
            <person name="Gorbushina A."/>
            <person name="Stielow B."/>
            <person name="Teixiera M."/>
            <person name="Abouelleil A."/>
            <person name="Chapman S.B."/>
            <person name="Priest M."/>
            <person name="Young S.K."/>
            <person name="Wortman J."/>
            <person name="Nusbaum C."/>
            <person name="Birren B."/>
        </authorList>
    </citation>
    <scope>NUCLEOTIDE SEQUENCE [LARGE SCALE GENOMIC DNA]</scope>
    <source>
        <strain evidence="2 3">CBS 43764</strain>
    </source>
</reference>
<keyword evidence="3" id="KW-1185">Reference proteome</keyword>
<dbReference type="Proteomes" id="UP000053259">
    <property type="component" value="Unassembled WGS sequence"/>
</dbReference>
<organism evidence="2 3">
    <name type="scientific">Verruconis gallopava</name>
    <dbReference type="NCBI Taxonomy" id="253628"/>
    <lineage>
        <taxon>Eukaryota</taxon>
        <taxon>Fungi</taxon>
        <taxon>Dikarya</taxon>
        <taxon>Ascomycota</taxon>
        <taxon>Pezizomycotina</taxon>
        <taxon>Dothideomycetes</taxon>
        <taxon>Pleosporomycetidae</taxon>
        <taxon>Venturiales</taxon>
        <taxon>Sympoventuriaceae</taxon>
        <taxon>Verruconis</taxon>
    </lineage>
</organism>
<name>A0A0D1XWH6_9PEZI</name>
<dbReference type="Pfam" id="PF26163">
    <property type="entry name" value="mS26"/>
    <property type="match status" value="1"/>
</dbReference>
<dbReference type="EMBL" id="KN847533">
    <property type="protein sequence ID" value="KIW07116.1"/>
    <property type="molecule type" value="Genomic_DNA"/>
</dbReference>
<dbReference type="HOGENOM" id="CLU_065203_0_0_1"/>
<sequence>MPPRPSSSICSRCSHRLQWQRYSSSTVQRQSVPPESPNFIHVPEPVQAPSYEKRRPVKGTLPVPRNAFSKHREYRASEAFKAKATPEPMPRPEPHGPEAERIKYDRQLAFIRRQNMREGLSEIWARREKTRDALAKSSGLKRLRNARAAAAPAALDEVLTNPSIHPSTRLLLATGNVPGPAQQRSSSKFKLLELRKSAARHEALHNLYVNAQHFIVNEKQLNEEIDRVFGSDEVPIRWEGKHNGIWGLKDKPRTAAEMLSIENKGLAAVADVGAQERMKKIAEVLTGGKMSSIGGPQTPKA</sequence>
<accession>A0A0D1XWH6</accession>